<protein>
    <submittedName>
        <fullName evidence="2">Helix-turn-helix domain-containing protein</fullName>
    </submittedName>
</protein>
<accession>A0ABW6WEQ1</accession>
<dbReference type="RefSeq" id="WP_020516703.1">
    <property type="nucleotide sequence ID" value="NZ_JBIAZU010000003.1"/>
</dbReference>
<dbReference type="EMBL" id="JBIAZU010000003">
    <property type="protein sequence ID" value="MFF5291134.1"/>
    <property type="molecule type" value="Genomic_DNA"/>
</dbReference>
<gene>
    <name evidence="2" type="ORF">ACFY35_16960</name>
</gene>
<dbReference type="InterPro" id="IPR001387">
    <property type="entry name" value="Cro/C1-type_HTH"/>
</dbReference>
<sequence>MPDQVGQAIARERLRSRLVELRRLSGLSPDAVTARTHWSLSKLNRIETGTVTVQPLDAQALLQIYGIDDPGEVATITELAVTARRRQWWSGFQLEPEVRDFVAYESTAARITAYQALHIPDLVQTEAYARMALTAAAGKKPDDPGVQSALELVLRRQVEFDKRGGSVQLTAVLDGAVLERRIGGGAVMRVQLDRLIQVIADQRVRLVVVPLKHGMMPGAGGGFELLEFPGAEDPDVVFVESPLRNLLVRDKDAIAGYHDAADALIDSGLTRDAAIKEIRRVLADL</sequence>
<dbReference type="InterPro" id="IPR043917">
    <property type="entry name" value="DUF5753"/>
</dbReference>
<evidence type="ECO:0000259" key="1">
    <source>
        <dbReference type="PROSITE" id="PS50943"/>
    </source>
</evidence>
<keyword evidence="3" id="KW-1185">Reference proteome</keyword>
<organism evidence="2 3">
    <name type="scientific">Paractinoplanes globisporus</name>
    <dbReference type="NCBI Taxonomy" id="113565"/>
    <lineage>
        <taxon>Bacteria</taxon>
        <taxon>Bacillati</taxon>
        <taxon>Actinomycetota</taxon>
        <taxon>Actinomycetes</taxon>
        <taxon>Micromonosporales</taxon>
        <taxon>Micromonosporaceae</taxon>
        <taxon>Paractinoplanes</taxon>
    </lineage>
</organism>
<name>A0ABW6WEQ1_9ACTN</name>
<dbReference type="SMART" id="SM00530">
    <property type="entry name" value="HTH_XRE"/>
    <property type="match status" value="1"/>
</dbReference>
<dbReference type="Proteomes" id="UP001602245">
    <property type="component" value="Unassembled WGS sequence"/>
</dbReference>
<dbReference type="CDD" id="cd00093">
    <property type="entry name" value="HTH_XRE"/>
    <property type="match status" value="1"/>
</dbReference>
<dbReference type="InterPro" id="IPR010982">
    <property type="entry name" value="Lambda_DNA-bd_dom_sf"/>
</dbReference>
<feature type="domain" description="HTH cro/C1-type" evidence="1">
    <location>
        <begin position="18"/>
        <end position="73"/>
    </location>
</feature>
<evidence type="ECO:0000313" key="3">
    <source>
        <dbReference type="Proteomes" id="UP001602245"/>
    </source>
</evidence>
<dbReference type="Pfam" id="PF13560">
    <property type="entry name" value="HTH_31"/>
    <property type="match status" value="1"/>
</dbReference>
<comment type="caution">
    <text evidence="2">The sequence shown here is derived from an EMBL/GenBank/DDBJ whole genome shotgun (WGS) entry which is preliminary data.</text>
</comment>
<evidence type="ECO:0000313" key="2">
    <source>
        <dbReference type="EMBL" id="MFF5291134.1"/>
    </source>
</evidence>
<dbReference type="Pfam" id="PF19054">
    <property type="entry name" value="DUF5753"/>
    <property type="match status" value="1"/>
</dbReference>
<proteinExistence type="predicted"/>
<dbReference type="SUPFAM" id="SSF47413">
    <property type="entry name" value="lambda repressor-like DNA-binding domains"/>
    <property type="match status" value="1"/>
</dbReference>
<reference evidence="2 3" key="1">
    <citation type="submission" date="2024-10" db="EMBL/GenBank/DDBJ databases">
        <title>The Natural Products Discovery Center: Release of the First 8490 Sequenced Strains for Exploring Actinobacteria Biosynthetic Diversity.</title>
        <authorList>
            <person name="Kalkreuter E."/>
            <person name="Kautsar S.A."/>
            <person name="Yang D."/>
            <person name="Bader C.D."/>
            <person name="Teijaro C.N."/>
            <person name="Fluegel L."/>
            <person name="Davis C.M."/>
            <person name="Simpson J.R."/>
            <person name="Lauterbach L."/>
            <person name="Steele A.D."/>
            <person name="Gui C."/>
            <person name="Meng S."/>
            <person name="Li G."/>
            <person name="Viehrig K."/>
            <person name="Ye F."/>
            <person name="Su P."/>
            <person name="Kiefer A.F."/>
            <person name="Nichols A."/>
            <person name="Cepeda A.J."/>
            <person name="Yan W."/>
            <person name="Fan B."/>
            <person name="Jiang Y."/>
            <person name="Adhikari A."/>
            <person name="Zheng C.-J."/>
            <person name="Schuster L."/>
            <person name="Cowan T.M."/>
            <person name="Smanski M.J."/>
            <person name="Chevrette M.G."/>
            <person name="De Carvalho L.P.S."/>
            <person name="Shen B."/>
        </authorList>
    </citation>
    <scope>NUCLEOTIDE SEQUENCE [LARGE SCALE GENOMIC DNA]</scope>
    <source>
        <strain evidence="2 3">NPDC000087</strain>
    </source>
</reference>
<dbReference type="PROSITE" id="PS50943">
    <property type="entry name" value="HTH_CROC1"/>
    <property type="match status" value="1"/>
</dbReference>